<feature type="compositionally biased region" description="Polar residues" evidence="1">
    <location>
        <begin position="510"/>
        <end position="530"/>
    </location>
</feature>
<dbReference type="AlphaFoldDB" id="A0A8H7YGE7"/>
<gene>
    <name evidence="2" type="ORF">I7I52_12615</name>
</gene>
<evidence type="ECO:0000313" key="2">
    <source>
        <dbReference type="EMBL" id="KAG5288958.1"/>
    </source>
</evidence>
<protein>
    <submittedName>
        <fullName evidence="2">Uncharacterized protein</fullName>
    </submittedName>
</protein>
<organism evidence="2 3">
    <name type="scientific">Ajellomyces capsulatus</name>
    <name type="common">Darling's disease fungus</name>
    <name type="synonym">Histoplasma capsulatum</name>
    <dbReference type="NCBI Taxonomy" id="5037"/>
    <lineage>
        <taxon>Eukaryota</taxon>
        <taxon>Fungi</taxon>
        <taxon>Dikarya</taxon>
        <taxon>Ascomycota</taxon>
        <taxon>Pezizomycotina</taxon>
        <taxon>Eurotiomycetes</taxon>
        <taxon>Eurotiomycetidae</taxon>
        <taxon>Onygenales</taxon>
        <taxon>Ajellomycetaceae</taxon>
        <taxon>Histoplasma</taxon>
    </lineage>
</organism>
<accession>A0A8H7YGE7</accession>
<sequence length="870" mass="96867">MPPDKPNNDRRHLQRNGMTYTKMILPKEGNGDLPDHVELYRQALLDFGGSIPDWAESPSKTTSKACLVRGCGEDIKSPQISSHDDSIQSPVLSADLWQQIEHCFSIAKKAQNLAKVHAPQHEWKHLLRSIFKRYKDISPAAENQQKLFEQFSLEENILWDDQKRSTEDYLKPDFTYGYTINNDIPVSLRSTEIVTNFSLEVLGDLRSAGLISSPISGLREWAKDKATSLSQDQLICFPFAVVELRPCGVSFLSENESCYSQAANGALAALRLNERLCDWSTASRDFVPPVVAFTCVGAEIRVWLAFSEVKDNIRLNRRMVCIWESSLFSGWAVVKTCTIVKNMLLWASRVWKPKISGHISRIQQNKISFLLDRHVTQASVDTRPFEFSAKSTKPTPPQPLAATKPLLFEFGSQRPSRIQGNNQGPRSDSSAFNFGARPFIPERNEQIHGSDNLPPGKLFTNTAEKSINDEPQKYFRCLWYGNKTITVRLPPNVNHDRIVEPKQKQKDNEQQLSHSSPAAETRNTAEDQPTNKIFGNVHSLGHASMPESSAAVEKLSGQINLLGLNETVQTASSIQPTETKKSPPSTDVIPEALDRGSRGKSQGKLPVINLGQPRRKTSSVGTPNAEANSNRPRKQGDEATEGGSEPLGKAYERDHSPPLNTKAAVDGNSSSAGPSKLSAGEGQEACHEIIDDFRDSPDEPELMIGTCPHYGRMVAESLQLLRGNELLRLNVVSKITLELQGLELLDVTWSVLELWVAQHTNAPSLPCETLEKIIRELNGALELPGAIITAENMWASEPSTWENIDRALQSILQSDEAKLKNIMAWAIECMDLLEGLELCDILKFGELSCLELKRMDREIIDILRTAEADE</sequence>
<comment type="caution">
    <text evidence="2">The sequence shown here is derived from an EMBL/GenBank/DDBJ whole genome shotgun (WGS) entry which is preliminary data.</text>
</comment>
<feature type="compositionally biased region" description="Polar residues" evidence="1">
    <location>
        <begin position="570"/>
        <end position="585"/>
    </location>
</feature>
<dbReference type="VEuPathDB" id="FungiDB:I7I52_12615"/>
<feature type="region of interest" description="Disordered" evidence="1">
    <location>
        <begin position="501"/>
        <end position="530"/>
    </location>
</feature>
<evidence type="ECO:0000256" key="1">
    <source>
        <dbReference type="SAM" id="MobiDB-lite"/>
    </source>
</evidence>
<dbReference type="OrthoDB" id="5081713at2759"/>
<proteinExistence type="predicted"/>
<dbReference type="Proteomes" id="UP000670092">
    <property type="component" value="Unassembled WGS sequence"/>
</dbReference>
<dbReference type="EMBL" id="JAEVHI010000006">
    <property type="protein sequence ID" value="KAG5288958.1"/>
    <property type="molecule type" value="Genomic_DNA"/>
</dbReference>
<evidence type="ECO:0000313" key="3">
    <source>
        <dbReference type="Proteomes" id="UP000670092"/>
    </source>
</evidence>
<feature type="region of interest" description="Disordered" evidence="1">
    <location>
        <begin position="570"/>
        <end position="681"/>
    </location>
</feature>
<reference evidence="2 3" key="1">
    <citation type="submission" date="2021-01" db="EMBL/GenBank/DDBJ databases">
        <title>Chromosome-level genome assembly of a human fungal pathogen reveals clustering of transcriptionally co-regulated genes.</title>
        <authorList>
            <person name="Voorhies M."/>
            <person name="Cohen S."/>
            <person name="Shea T.P."/>
            <person name="Petrus S."/>
            <person name="Munoz J.F."/>
            <person name="Poplawski S."/>
            <person name="Goldman W.E."/>
            <person name="Michael T."/>
            <person name="Cuomo C.A."/>
            <person name="Sil A."/>
            <person name="Beyhan S."/>
        </authorList>
    </citation>
    <scope>NUCLEOTIDE SEQUENCE [LARGE SCALE GENOMIC DNA]</scope>
    <source>
        <strain evidence="2 3">G184AR</strain>
    </source>
</reference>
<feature type="compositionally biased region" description="Polar residues" evidence="1">
    <location>
        <begin position="618"/>
        <end position="630"/>
    </location>
</feature>
<name>A0A8H7YGE7_AJECA</name>